<evidence type="ECO:0008006" key="3">
    <source>
        <dbReference type="Google" id="ProtNLM"/>
    </source>
</evidence>
<accession>A0A1G2DC63</accession>
<comment type="caution">
    <text evidence="1">The sequence shown here is derived from an EMBL/GenBank/DDBJ whole genome shotgun (WGS) entry which is preliminary data.</text>
</comment>
<name>A0A1G2DC63_9BACT</name>
<dbReference type="AlphaFoldDB" id="A0A1G2DC63"/>
<protein>
    <recommendedName>
        <fullName evidence="3">IrrE N-terminal-like domain-containing protein</fullName>
    </recommendedName>
</protein>
<organism evidence="1 2">
    <name type="scientific">Candidatus Lloydbacteria bacterium RIFCSPHIGHO2_02_FULL_50_13</name>
    <dbReference type="NCBI Taxonomy" id="1798661"/>
    <lineage>
        <taxon>Bacteria</taxon>
        <taxon>Candidatus Lloydiibacteriota</taxon>
    </lineage>
</organism>
<evidence type="ECO:0000313" key="1">
    <source>
        <dbReference type="EMBL" id="OGZ10511.1"/>
    </source>
</evidence>
<dbReference type="Proteomes" id="UP000177996">
    <property type="component" value="Unassembled WGS sequence"/>
</dbReference>
<dbReference type="EMBL" id="MHLL01000008">
    <property type="protein sequence ID" value="OGZ10511.1"/>
    <property type="molecule type" value="Genomic_DNA"/>
</dbReference>
<gene>
    <name evidence="1" type="ORF">A3D65_04205</name>
</gene>
<evidence type="ECO:0000313" key="2">
    <source>
        <dbReference type="Proteomes" id="UP000177996"/>
    </source>
</evidence>
<proteinExistence type="predicted"/>
<reference evidence="1 2" key="1">
    <citation type="journal article" date="2016" name="Nat. Commun.">
        <title>Thousands of microbial genomes shed light on interconnected biogeochemical processes in an aquifer system.</title>
        <authorList>
            <person name="Anantharaman K."/>
            <person name="Brown C.T."/>
            <person name="Hug L.A."/>
            <person name="Sharon I."/>
            <person name="Castelle C.J."/>
            <person name="Probst A.J."/>
            <person name="Thomas B.C."/>
            <person name="Singh A."/>
            <person name="Wilkins M.J."/>
            <person name="Karaoz U."/>
            <person name="Brodie E.L."/>
            <person name="Williams K.H."/>
            <person name="Hubbard S.S."/>
            <person name="Banfield J.F."/>
        </authorList>
    </citation>
    <scope>NUCLEOTIDE SEQUENCE [LARGE SCALE GENOMIC DNA]</scope>
</reference>
<sequence length="141" mass="16708">MPYRQPTVGKVRVWDLVSGKTIWPEIRDDVFRKFLQCLKVVRVCLVKNLKDPRDKRGEPIGGLGLRGWPICINATLHKKWYLRILIHELAHFVFPDAKEEDILEVERVLLRKFTKKQKVVLGAYIPKRFLKKIPARTTWHR</sequence>